<evidence type="ECO:0000256" key="1">
    <source>
        <dbReference type="ARBA" id="ARBA00008421"/>
    </source>
</evidence>
<dbReference type="InterPro" id="IPR038096">
    <property type="entry name" value="TEA/ATTS_sf"/>
</dbReference>
<organism evidence="4 5">
    <name type="scientific">Mycena rosella</name>
    <name type="common">Pink bonnet</name>
    <name type="synonym">Agaricus rosellus</name>
    <dbReference type="NCBI Taxonomy" id="1033263"/>
    <lineage>
        <taxon>Eukaryota</taxon>
        <taxon>Fungi</taxon>
        <taxon>Dikarya</taxon>
        <taxon>Basidiomycota</taxon>
        <taxon>Agaricomycotina</taxon>
        <taxon>Agaricomycetes</taxon>
        <taxon>Agaricomycetidae</taxon>
        <taxon>Agaricales</taxon>
        <taxon>Marasmiineae</taxon>
        <taxon>Mycenaceae</taxon>
        <taxon>Mycena</taxon>
    </lineage>
</organism>
<feature type="domain" description="TEA" evidence="3">
    <location>
        <begin position="49"/>
        <end position="112"/>
    </location>
</feature>
<evidence type="ECO:0000256" key="2">
    <source>
        <dbReference type="SAM" id="MobiDB-lite"/>
    </source>
</evidence>
<feature type="compositionally biased region" description="Low complexity" evidence="2">
    <location>
        <begin position="250"/>
        <end position="265"/>
    </location>
</feature>
<name>A0AAD7D3Q6_MYCRO</name>
<gene>
    <name evidence="4" type="ORF">B0H17DRAFT_1334417</name>
</gene>
<feature type="compositionally biased region" description="Pro residues" evidence="2">
    <location>
        <begin position="201"/>
        <end position="222"/>
    </location>
</feature>
<feature type="compositionally biased region" description="Low complexity" evidence="2">
    <location>
        <begin position="170"/>
        <end position="184"/>
    </location>
</feature>
<dbReference type="AlphaFoldDB" id="A0AAD7D3Q6"/>
<evidence type="ECO:0000313" key="5">
    <source>
        <dbReference type="Proteomes" id="UP001221757"/>
    </source>
</evidence>
<evidence type="ECO:0000313" key="4">
    <source>
        <dbReference type="EMBL" id="KAJ7677152.1"/>
    </source>
</evidence>
<dbReference type="Gene3D" id="6.10.20.40">
    <property type="entry name" value="TEA/ATTS domain"/>
    <property type="match status" value="1"/>
</dbReference>
<evidence type="ECO:0000259" key="3">
    <source>
        <dbReference type="Pfam" id="PF01285"/>
    </source>
</evidence>
<comment type="caution">
    <text evidence="4">The sequence shown here is derived from an EMBL/GenBank/DDBJ whole genome shotgun (WGS) entry which is preliminary data.</text>
</comment>
<dbReference type="InterPro" id="IPR000818">
    <property type="entry name" value="TEA/ATTS_dom"/>
</dbReference>
<feature type="region of interest" description="Disordered" evidence="2">
    <location>
        <begin position="127"/>
        <end position="302"/>
    </location>
</feature>
<dbReference type="Pfam" id="PF01285">
    <property type="entry name" value="TEA"/>
    <property type="match status" value="1"/>
</dbReference>
<proteinExistence type="inferred from homology"/>
<dbReference type="EMBL" id="JARKIE010000141">
    <property type="protein sequence ID" value="KAJ7677152.1"/>
    <property type="molecule type" value="Genomic_DNA"/>
</dbReference>
<reference evidence="4" key="1">
    <citation type="submission" date="2023-03" db="EMBL/GenBank/DDBJ databases">
        <title>Massive genome expansion in bonnet fungi (Mycena s.s.) driven by repeated elements and novel gene families across ecological guilds.</title>
        <authorList>
            <consortium name="Lawrence Berkeley National Laboratory"/>
            <person name="Harder C.B."/>
            <person name="Miyauchi S."/>
            <person name="Viragh M."/>
            <person name="Kuo A."/>
            <person name="Thoen E."/>
            <person name="Andreopoulos B."/>
            <person name="Lu D."/>
            <person name="Skrede I."/>
            <person name="Drula E."/>
            <person name="Henrissat B."/>
            <person name="Morin E."/>
            <person name="Kohler A."/>
            <person name="Barry K."/>
            <person name="LaButti K."/>
            <person name="Morin E."/>
            <person name="Salamov A."/>
            <person name="Lipzen A."/>
            <person name="Mereny Z."/>
            <person name="Hegedus B."/>
            <person name="Baldrian P."/>
            <person name="Stursova M."/>
            <person name="Weitz H."/>
            <person name="Taylor A."/>
            <person name="Grigoriev I.V."/>
            <person name="Nagy L.G."/>
            <person name="Martin F."/>
            <person name="Kauserud H."/>
        </authorList>
    </citation>
    <scope>NUCLEOTIDE SEQUENCE</scope>
    <source>
        <strain evidence="4">CBHHK067</strain>
    </source>
</reference>
<keyword evidence="5" id="KW-1185">Reference proteome</keyword>
<accession>A0AAD7D3Q6</accession>
<comment type="similarity">
    <text evidence="1">Belongs to the TEC1 family.</text>
</comment>
<protein>
    <recommendedName>
        <fullName evidence="3">TEA domain-containing protein</fullName>
    </recommendedName>
</protein>
<sequence>MSDYAFSVFTLDDLNNLNGLDDPGTYTYGAQLPLITRSCFKSIKGGTGAVWPRHLEAALMQALFDYALTAGARPLGRKKHVNRNRYISDFILKTTRQYRTPTQVASRLQHMQTSTTDNRVKNLITNCDVPDAAPEPSALRPLETDMNTPDDSDDSAPSSPVQSLAPISSPAAPINNIPHIAAHPSPLSFPAPEFIPQLRSYPPPSPPPPPPTRRPRTPPGPRPKFYRPRFSPPFSPPAHAPPPHAPLPAPSRAARAFLAPASTAFPAAPDPGSEYPAAHTDTDPGFQESALRTTQNDPAPALPRRATLKRRNLAALLCDPC</sequence>
<feature type="compositionally biased region" description="Pro residues" evidence="2">
    <location>
        <begin position="230"/>
        <end position="249"/>
    </location>
</feature>
<dbReference type="GO" id="GO:0003700">
    <property type="term" value="F:DNA-binding transcription factor activity"/>
    <property type="evidence" value="ECO:0007669"/>
    <property type="project" value="InterPro"/>
</dbReference>
<dbReference type="Proteomes" id="UP001221757">
    <property type="component" value="Unassembled WGS sequence"/>
</dbReference>